<dbReference type="SUPFAM" id="SSF144284">
    <property type="entry name" value="Sec2 N-terminal region"/>
    <property type="match status" value="1"/>
</dbReference>
<keyword evidence="1" id="KW-0175">Coiled coil</keyword>
<reference evidence="3" key="1">
    <citation type="journal article" date="2019" name="Int. J. Syst. Evol. Microbiol.">
        <title>The Global Catalogue of Microorganisms (GCM) 10K type strain sequencing project: providing services to taxonomists for standard genome sequencing and annotation.</title>
        <authorList>
            <consortium name="The Broad Institute Genomics Platform"/>
            <consortium name="The Broad Institute Genome Sequencing Center for Infectious Disease"/>
            <person name="Wu L."/>
            <person name="Ma J."/>
        </authorList>
    </citation>
    <scope>NUCLEOTIDE SEQUENCE [LARGE SCALE GENOMIC DNA]</scope>
    <source>
        <strain evidence="3">CGMCC 4.7676</strain>
    </source>
</reference>
<organism evidence="2 3">
    <name type="scientific">Amycolatopsis speibonae</name>
    <dbReference type="NCBI Taxonomy" id="1450224"/>
    <lineage>
        <taxon>Bacteria</taxon>
        <taxon>Bacillati</taxon>
        <taxon>Actinomycetota</taxon>
        <taxon>Actinomycetes</taxon>
        <taxon>Pseudonocardiales</taxon>
        <taxon>Pseudonocardiaceae</taxon>
        <taxon>Amycolatopsis</taxon>
    </lineage>
</organism>
<dbReference type="RefSeq" id="WP_378243102.1">
    <property type="nucleotide sequence ID" value="NZ_JBHRWK010000059.1"/>
</dbReference>
<keyword evidence="3" id="KW-1185">Reference proteome</keyword>
<evidence type="ECO:0008006" key="4">
    <source>
        <dbReference type="Google" id="ProtNLM"/>
    </source>
</evidence>
<feature type="coiled-coil region" evidence="1">
    <location>
        <begin position="47"/>
        <end position="102"/>
    </location>
</feature>
<comment type="caution">
    <text evidence="2">The sequence shown here is derived from an EMBL/GenBank/DDBJ whole genome shotgun (WGS) entry which is preliminary data.</text>
</comment>
<protein>
    <recommendedName>
        <fullName evidence="4">DUF2746 domain-containing protein</fullName>
    </recommendedName>
</protein>
<proteinExistence type="predicted"/>
<evidence type="ECO:0000313" key="3">
    <source>
        <dbReference type="Proteomes" id="UP001595645"/>
    </source>
</evidence>
<dbReference type="Proteomes" id="UP001595645">
    <property type="component" value="Unassembled WGS sequence"/>
</dbReference>
<gene>
    <name evidence="2" type="ORF">ACFOSH_31520</name>
</gene>
<evidence type="ECO:0000313" key="2">
    <source>
        <dbReference type="EMBL" id="MFC3453989.1"/>
    </source>
</evidence>
<dbReference type="EMBL" id="JBHRWK010000059">
    <property type="protein sequence ID" value="MFC3453989.1"/>
    <property type="molecule type" value="Genomic_DNA"/>
</dbReference>
<evidence type="ECO:0000256" key="1">
    <source>
        <dbReference type="SAM" id="Coils"/>
    </source>
</evidence>
<name>A0ABV7P7T2_9PSEU</name>
<accession>A0ABV7P7T2</accession>
<sequence length="114" mass="12728">MNQLVLSLISLLGGAGWIVSLIQVRAKNRRLNTDSVKVLTETATGLVKAVKEELEEAEGDAKKLRSEVKELTRQLAEAHLLADDLNQKLVDTQRRADYYEAEYRRVTGFGNKGT</sequence>